<protein>
    <submittedName>
        <fullName evidence="1">Uncharacterized protein</fullName>
    </submittedName>
</protein>
<dbReference type="Proteomes" id="UP000828048">
    <property type="component" value="Chromosome 12"/>
</dbReference>
<evidence type="ECO:0000313" key="2">
    <source>
        <dbReference type="Proteomes" id="UP000828048"/>
    </source>
</evidence>
<reference evidence="1 2" key="1">
    <citation type="journal article" date="2021" name="Hortic Res">
        <title>High-quality reference genome and annotation aids understanding of berry development for evergreen blueberry (Vaccinium darrowii).</title>
        <authorList>
            <person name="Yu J."/>
            <person name="Hulse-Kemp A.M."/>
            <person name="Babiker E."/>
            <person name="Staton M."/>
        </authorList>
    </citation>
    <scope>NUCLEOTIDE SEQUENCE [LARGE SCALE GENOMIC DNA]</scope>
    <source>
        <strain evidence="2">cv. NJ 8807/NJ 8810</strain>
        <tissue evidence="1">Young leaf</tissue>
    </source>
</reference>
<organism evidence="1 2">
    <name type="scientific">Vaccinium darrowii</name>
    <dbReference type="NCBI Taxonomy" id="229202"/>
    <lineage>
        <taxon>Eukaryota</taxon>
        <taxon>Viridiplantae</taxon>
        <taxon>Streptophyta</taxon>
        <taxon>Embryophyta</taxon>
        <taxon>Tracheophyta</taxon>
        <taxon>Spermatophyta</taxon>
        <taxon>Magnoliopsida</taxon>
        <taxon>eudicotyledons</taxon>
        <taxon>Gunneridae</taxon>
        <taxon>Pentapetalae</taxon>
        <taxon>asterids</taxon>
        <taxon>Ericales</taxon>
        <taxon>Ericaceae</taxon>
        <taxon>Vaccinioideae</taxon>
        <taxon>Vaccinieae</taxon>
        <taxon>Vaccinium</taxon>
    </lineage>
</organism>
<name>A0ACB7ZDW6_9ERIC</name>
<keyword evidence="2" id="KW-1185">Reference proteome</keyword>
<comment type="caution">
    <text evidence="1">The sequence shown here is derived from an EMBL/GenBank/DDBJ whole genome shotgun (WGS) entry which is preliminary data.</text>
</comment>
<dbReference type="EMBL" id="CM037162">
    <property type="protein sequence ID" value="KAH7863959.1"/>
    <property type="molecule type" value="Genomic_DNA"/>
</dbReference>
<proteinExistence type="predicted"/>
<accession>A0ACB7ZDW6</accession>
<gene>
    <name evidence="1" type="ORF">Vadar_024009</name>
</gene>
<evidence type="ECO:0000313" key="1">
    <source>
        <dbReference type="EMBL" id="KAH7863959.1"/>
    </source>
</evidence>
<sequence length="140" mass="15792">MIAGTGELHLEICLKDLLHNFMGGAEIMKSDPVVSFRKTVLNKSSRTLISKSANKHNRLYMEARPMNEGLAEATDNGRICPRHDPKLRSKILSEKFGWDNDLAKKIWCFGPETTGPNMVVDMCKAVQYLNEIKLAQLNFV</sequence>